<dbReference type="InterPro" id="IPR002921">
    <property type="entry name" value="Fungal_lipase-type"/>
</dbReference>
<dbReference type="PANTHER" id="PTHR46023">
    <property type="entry name" value="LIPASE CLASS 3 PROTEIN-LIKE"/>
    <property type="match status" value="1"/>
</dbReference>
<feature type="domain" description="Fungal lipase-type" evidence="2">
    <location>
        <begin position="158"/>
        <end position="306"/>
    </location>
</feature>
<feature type="region of interest" description="Disordered" evidence="1">
    <location>
        <begin position="1"/>
        <end position="35"/>
    </location>
</feature>
<dbReference type="Pfam" id="PF01764">
    <property type="entry name" value="Lipase_3"/>
    <property type="match status" value="1"/>
</dbReference>
<evidence type="ECO:0000313" key="4">
    <source>
        <dbReference type="Proteomes" id="UP000803884"/>
    </source>
</evidence>
<dbReference type="InterPro" id="IPR029058">
    <property type="entry name" value="AB_hydrolase_fold"/>
</dbReference>
<sequence>MTEAPTVPQGEFATRPGGRGADFGPPENHRKPPNEELWIQELDRELCLVEQEEEQEEQLEAERSASRNDKFRHQDRGGLINYSKTWMFANSRLPPHQLPFKTYFETWRLICRAARSSAQVYQRPKPDQREHFIAADRRHRTKAMVLKSTPLDDQNLIVFSIRGSQVSYFDWNTNLQPAPAAPEGFLDDGLNACHSGFLKVAKAMVAPVAARLRQLLEQDPSRCASSLLITGHSAGGAVASLLYMHMLATSVESELTLLAGCFKRVHCITFGVPPISFLPLEKPDHMRASKSLFLSFVNEGDIVVRADKAYLISLAKILAGTKPASHPSVNNLAKKASRVVLGSTKPDKERAPYWPVPEAPLSNAGRLIVLREKPGAQVGTSIEAVVSSDQKMRDVIFGDPAMHAMSLYQRRVESLAFAAMLGDED</sequence>
<dbReference type="GeneID" id="96003798"/>
<comment type="caution">
    <text evidence="3">The sequence shown here is derived from an EMBL/GenBank/DDBJ whole genome shotgun (WGS) entry which is preliminary data.</text>
</comment>
<evidence type="ECO:0000259" key="2">
    <source>
        <dbReference type="Pfam" id="PF01764"/>
    </source>
</evidence>
<feature type="compositionally biased region" description="Basic and acidic residues" evidence="1">
    <location>
        <begin position="60"/>
        <end position="72"/>
    </location>
</feature>
<organism evidence="3 4">
    <name type="scientific">Cladosporium halotolerans</name>
    <dbReference type="NCBI Taxonomy" id="1052096"/>
    <lineage>
        <taxon>Eukaryota</taxon>
        <taxon>Fungi</taxon>
        <taxon>Dikarya</taxon>
        <taxon>Ascomycota</taxon>
        <taxon>Pezizomycotina</taxon>
        <taxon>Dothideomycetes</taxon>
        <taxon>Dothideomycetidae</taxon>
        <taxon>Cladosporiales</taxon>
        <taxon>Cladosporiaceae</taxon>
        <taxon>Cladosporium</taxon>
    </lineage>
</organism>
<dbReference type="GO" id="GO:0006629">
    <property type="term" value="P:lipid metabolic process"/>
    <property type="evidence" value="ECO:0007669"/>
    <property type="project" value="InterPro"/>
</dbReference>
<dbReference type="CDD" id="cd00519">
    <property type="entry name" value="Lipase_3"/>
    <property type="match status" value="1"/>
</dbReference>
<proteinExistence type="predicted"/>
<dbReference type="SUPFAM" id="SSF53474">
    <property type="entry name" value="alpha/beta-Hydrolases"/>
    <property type="match status" value="1"/>
</dbReference>
<dbReference type="EMBL" id="JAAQHG020000006">
    <property type="protein sequence ID" value="KAL1588729.1"/>
    <property type="molecule type" value="Genomic_DNA"/>
</dbReference>
<gene>
    <name evidence="3" type="ORF">WHR41_02354</name>
</gene>
<reference evidence="3 4" key="1">
    <citation type="journal article" date="2020" name="Microbiol. Resour. Announc.">
        <title>Draft Genome Sequence of a Cladosporium Species Isolated from the Mesophotic Ascidian Didemnum maculosum.</title>
        <authorList>
            <person name="Gioti A."/>
            <person name="Siaperas R."/>
            <person name="Nikolaivits E."/>
            <person name="Le Goff G."/>
            <person name="Ouazzani J."/>
            <person name="Kotoulas G."/>
            <person name="Topakas E."/>
        </authorList>
    </citation>
    <scope>NUCLEOTIDE SEQUENCE [LARGE SCALE GENOMIC DNA]</scope>
    <source>
        <strain evidence="3 4">TM138-S3</strain>
    </source>
</reference>
<dbReference type="PANTHER" id="PTHR46023:SF6">
    <property type="entry name" value="LIPASE CLASS 3 FAMILY PROTEIN"/>
    <property type="match status" value="1"/>
</dbReference>
<dbReference type="Proteomes" id="UP000803884">
    <property type="component" value="Unassembled WGS sequence"/>
</dbReference>
<name>A0AB34KUL2_9PEZI</name>
<dbReference type="AlphaFoldDB" id="A0AB34KUL2"/>
<dbReference type="RefSeq" id="XP_069231834.1">
    <property type="nucleotide sequence ID" value="XM_069370960.1"/>
</dbReference>
<keyword evidence="4" id="KW-1185">Reference proteome</keyword>
<dbReference type="Gene3D" id="3.40.50.1820">
    <property type="entry name" value="alpha/beta hydrolase"/>
    <property type="match status" value="1"/>
</dbReference>
<feature type="region of interest" description="Disordered" evidence="1">
    <location>
        <begin position="51"/>
        <end position="72"/>
    </location>
</feature>
<evidence type="ECO:0000313" key="3">
    <source>
        <dbReference type="EMBL" id="KAL1588729.1"/>
    </source>
</evidence>
<protein>
    <recommendedName>
        <fullName evidence="2">Fungal lipase-type domain-containing protein</fullName>
    </recommendedName>
</protein>
<evidence type="ECO:0000256" key="1">
    <source>
        <dbReference type="SAM" id="MobiDB-lite"/>
    </source>
</evidence>
<accession>A0AB34KUL2</accession>